<dbReference type="AlphaFoldDB" id="A0A2P2E1I8"/>
<reference evidence="1 2" key="1">
    <citation type="submission" date="2018-02" db="EMBL/GenBank/DDBJ databases">
        <title>Novel Leptospira species isolated from soil and water in Japan.</title>
        <authorList>
            <person name="Nakao R."/>
            <person name="Masuzawa T."/>
        </authorList>
    </citation>
    <scope>NUCLEOTIDE SEQUENCE [LARGE SCALE GENOMIC DNA]</scope>
    <source>
        <strain evidence="1 2">YH101</strain>
    </source>
</reference>
<name>A0A2P2E1I8_9LEPT</name>
<comment type="caution">
    <text evidence="1">The sequence shown here is derived from an EMBL/GenBank/DDBJ whole genome shotgun (WGS) entry which is preliminary data.</text>
</comment>
<dbReference type="Proteomes" id="UP000245133">
    <property type="component" value="Unassembled WGS sequence"/>
</dbReference>
<keyword evidence="2" id="KW-1185">Reference proteome</keyword>
<accession>A0A2P2E1I8</accession>
<organism evidence="1 2">
    <name type="scientific">Leptospira ryugenii</name>
    <dbReference type="NCBI Taxonomy" id="1917863"/>
    <lineage>
        <taxon>Bacteria</taxon>
        <taxon>Pseudomonadati</taxon>
        <taxon>Spirochaetota</taxon>
        <taxon>Spirochaetia</taxon>
        <taxon>Leptospirales</taxon>
        <taxon>Leptospiraceae</taxon>
        <taxon>Leptospira</taxon>
    </lineage>
</organism>
<protein>
    <submittedName>
        <fullName evidence="1">Uncharacterized protein</fullName>
    </submittedName>
</protein>
<gene>
    <name evidence="1" type="ORF">LPTSP4_22690</name>
</gene>
<evidence type="ECO:0000313" key="2">
    <source>
        <dbReference type="Proteomes" id="UP000245133"/>
    </source>
</evidence>
<evidence type="ECO:0000313" key="1">
    <source>
        <dbReference type="EMBL" id="GBF50742.1"/>
    </source>
</evidence>
<sequence>MAIASKEAQFNEKVVAFIIKENGHRVLTGYEMPIHKKLKKFSKFDEKNEG</sequence>
<proteinExistence type="predicted"/>
<dbReference type="EMBL" id="BFBB01000007">
    <property type="protein sequence ID" value="GBF50742.1"/>
    <property type="molecule type" value="Genomic_DNA"/>
</dbReference>